<protein>
    <submittedName>
        <fullName evidence="1">Uncharacterized protein</fullName>
    </submittedName>
</protein>
<dbReference type="EMBL" id="PRDL01000001">
    <property type="protein sequence ID" value="MBE8717388.1"/>
    <property type="molecule type" value="Genomic_DNA"/>
</dbReference>
<accession>A0A928YVS2</accession>
<evidence type="ECO:0000313" key="2">
    <source>
        <dbReference type="Proteomes" id="UP000652567"/>
    </source>
</evidence>
<comment type="caution">
    <text evidence="1">The sequence shown here is derived from an EMBL/GenBank/DDBJ whole genome shotgun (WGS) entry which is preliminary data.</text>
</comment>
<dbReference type="Proteomes" id="UP000652567">
    <property type="component" value="Unassembled WGS sequence"/>
</dbReference>
<dbReference type="AlphaFoldDB" id="A0A928YVS2"/>
<name>A0A928YVS2_9GAMM</name>
<keyword evidence="2" id="KW-1185">Reference proteome</keyword>
<gene>
    <name evidence="1" type="ORF">C4F51_09325</name>
</gene>
<evidence type="ECO:0000313" key="1">
    <source>
        <dbReference type="EMBL" id="MBE8717388.1"/>
    </source>
</evidence>
<proteinExistence type="predicted"/>
<sequence length="91" mass="10245">MRVLRSVQNNYRGAAVFSAVEGLRQAFILATDSQDWKKIQHLDKICIAFVDRVIAANPDNPQLPIAVLDELKRIYNVLIFDCQQKAASMAV</sequence>
<reference evidence="1" key="1">
    <citation type="submission" date="2018-07" db="EMBL/GenBank/DDBJ databases">
        <title>Genome assembly of strain Ka43.</title>
        <authorList>
            <person name="Kukolya J."/>
            <person name="Nagy I."/>
            <person name="Horvath B."/>
            <person name="Toth A."/>
        </authorList>
    </citation>
    <scope>NUCLEOTIDE SEQUENCE</scope>
    <source>
        <strain evidence="1">KB43</strain>
    </source>
</reference>
<organism evidence="1 2">
    <name type="scientific">Cellvibrio polysaccharolyticus</name>
    <dbReference type="NCBI Taxonomy" id="2082724"/>
    <lineage>
        <taxon>Bacteria</taxon>
        <taxon>Pseudomonadati</taxon>
        <taxon>Pseudomonadota</taxon>
        <taxon>Gammaproteobacteria</taxon>
        <taxon>Cellvibrionales</taxon>
        <taxon>Cellvibrionaceae</taxon>
        <taxon>Cellvibrio</taxon>
    </lineage>
</organism>
<dbReference type="RefSeq" id="WP_193909215.1">
    <property type="nucleotide sequence ID" value="NZ_PRDL01000001.1"/>
</dbReference>